<comment type="cofactor">
    <cofactor evidence="1">
        <name>adenosylcob(III)alamin</name>
        <dbReference type="ChEBI" id="CHEBI:18408"/>
    </cofactor>
</comment>
<dbReference type="Gene3D" id="3.40.50.280">
    <property type="entry name" value="Cobalamin-binding domain"/>
    <property type="match status" value="1"/>
</dbReference>
<keyword evidence="7 11" id="KW-0413">Isomerase</keyword>
<evidence type="ECO:0000256" key="5">
    <source>
        <dbReference type="ARBA" id="ARBA00022628"/>
    </source>
</evidence>
<evidence type="ECO:0000256" key="7">
    <source>
        <dbReference type="ARBA" id="ARBA00023235"/>
    </source>
</evidence>
<dbReference type="InterPro" id="IPR006098">
    <property type="entry name" value="MMCoA_mutase_a_cat"/>
</dbReference>
<accession>A0ABS2S9G6</accession>
<reference evidence="11 12" key="1">
    <citation type="submission" date="2021-01" db="EMBL/GenBank/DDBJ databases">
        <title>Sequencing the genomes of 1000 actinobacteria strains.</title>
        <authorList>
            <person name="Klenk H.-P."/>
        </authorList>
    </citation>
    <scope>NUCLEOTIDE SEQUENCE [LARGE SCALE GENOMIC DNA]</scope>
    <source>
        <strain evidence="11 12">DSM 44581</strain>
    </source>
</reference>
<organism evidence="11 12">
    <name type="scientific">Saccharothrix algeriensis</name>
    <dbReference type="NCBI Taxonomy" id="173560"/>
    <lineage>
        <taxon>Bacteria</taxon>
        <taxon>Bacillati</taxon>
        <taxon>Actinomycetota</taxon>
        <taxon>Actinomycetes</taxon>
        <taxon>Pseudonocardiales</taxon>
        <taxon>Pseudonocardiaceae</taxon>
        <taxon>Saccharothrix</taxon>
    </lineage>
</organism>
<dbReference type="Pfam" id="PF02310">
    <property type="entry name" value="B12-binding"/>
    <property type="match status" value="1"/>
</dbReference>
<evidence type="ECO:0000256" key="8">
    <source>
        <dbReference type="ARBA" id="ARBA00023285"/>
    </source>
</evidence>
<dbReference type="Pfam" id="PF01642">
    <property type="entry name" value="MM_CoA_mutase"/>
    <property type="match status" value="1"/>
</dbReference>
<dbReference type="Proteomes" id="UP001195724">
    <property type="component" value="Unassembled WGS sequence"/>
</dbReference>
<sequence length="798" mass="84530">MIPNFASIDLGEPPAGTAAQWQEALQEATGKGPDALAWETPEGIGVKPVYTAADTEGLDFLGTYPGIAPFLRGPYPTMYVNQPWTIRQYAGFSTAEESNAFYRRNLAAGQKGLSVAFDLATHRGYDSDHPRVAGDVGMAGVAIDSIYDMRQLFDGIPLDRMSVSMTMNGAVLPILALYVVAAEEQGVAPEQLAGTIQNDILKEFMVRNTYIYPPGPSMRIISDIFSFTSRRMPKFNSISISGYHMQEAGATADLELAYTLADGVEYLRAGRDAGLDVDAFAPRLSFFWAVGMNFFMEVAKLRAARLLWAKLVKGFGPKSPKSLSLRTHCQTSGWSLTAQDVFNNVARTCVEAMAATQGHTQSLHTNALDEALALPTDFSARIARNTQLLLQQESGTTRVIDPWGGSAFVERLTHDLAHRAWAHITEVESAGGMARAIDEGIPKLRIEEAAARTQARIDSGRQPVIGVNKYRVEADERIDVLKVDNAGVRARQLAKLARLRAERDPARVDAALTALTAAAGGGGNLLELAVDAARAKATVGEISEALGRVWGRHSARIRTITGVYRQEVGAAPPGKGSAVEATQEAVAAFAEQEGRRPRILVAKMGQDGHDRGQKVIATAFADLGFDVDVGPLFQTPDEVARQAVEADVHIVGVSSLAAGHLTLVPALRAALAGLDRADIMIVVGGVIPPQDFDALRAAGAAAIFPPGTVIADAAGDLLRRLSAQLGHDEPGSDEPGSDEPGSDEPGPDGQGADGQSPGEQGPGEQGPGEQGPGEFGSADFASGEFASGAPERGEPGRG</sequence>
<dbReference type="SUPFAM" id="SSF51703">
    <property type="entry name" value="Cobalamin (vitamin B12)-dependent enzymes"/>
    <property type="match status" value="1"/>
</dbReference>
<dbReference type="InterPro" id="IPR006099">
    <property type="entry name" value="MeMalonylCoA_mutase_a/b_cat"/>
</dbReference>
<name>A0ABS2S9G6_9PSEU</name>
<dbReference type="InterPro" id="IPR036724">
    <property type="entry name" value="Cobalamin-bd_sf"/>
</dbReference>
<dbReference type="InterPro" id="IPR058549">
    <property type="entry name" value="MeMalonylCoA_mutase_a/b_site"/>
</dbReference>
<dbReference type="PROSITE" id="PS51332">
    <property type="entry name" value="B12_BINDING"/>
    <property type="match status" value="1"/>
</dbReference>
<dbReference type="NCBIfam" id="TIGR00641">
    <property type="entry name" value="acid_CoA_mut_N"/>
    <property type="match status" value="1"/>
</dbReference>
<dbReference type="GO" id="GO:0004494">
    <property type="term" value="F:methylmalonyl-CoA mutase activity"/>
    <property type="evidence" value="ECO:0007669"/>
    <property type="project" value="UniProtKB-EC"/>
</dbReference>
<evidence type="ECO:0000256" key="9">
    <source>
        <dbReference type="SAM" id="MobiDB-lite"/>
    </source>
</evidence>
<keyword evidence="6" id="KW-0479">Metal-binding</keyword>
<evidence type="ECO:0000256" key="1">
    <source>
        <dbReference type="ARBA" id="ARBA00001922"/>
    </source>
</evidence>
<dbReference type="EC" id="5.4.99.2" evidence="4"/>
<keyword evidence="12" id="KW-1185">Reference proteome</keyword>
<dbReference type="InterPro" id="IPR006159">
    <property type="entry name" value="Acid_CoA_mut_C"/>
</dbReference>
<gene>
    <name evidence="11" type="ORF">JOE68_003757</name>
</gene>
<dbReference type="NCBIfam" id="TIGR00640">
    <property type="entry name" value="acid_CoA_mut_C"/>
    <property type="match status" value="1"/>
</dbReference>
<feature type="region of interest" description="Disordered" evidence="9">
    <location>
        <begin position="725"/>
        <end position="798"/>
    </location>
</feature>
<evidence type="ECO:0000313" key="12">
    <source>
        <dbReference type="Proteomes" id="UP001195724"/>
    </source>
</evidence>
<evidence type="ECO:0000259" key="10">
    <source>
        <dbReference type="PROSITE" id="PS51332"/>
    </source>
</evidence>
<evidence type="ECO:0000256" key="6">
    <source>
        <dbReference type="ARBA" id="ARBA00022723"/>
    </source>
</evidence>
<dbReference type="Gene3D" id="3.20.20.240">
    <property type="entry name" value="Methylmalonyl-CoA mutase"/>
    <property type="match status" value="1"/>
</dbReference>
<evidence type="ECO:0000256" key="2">
    <source>
        <dbReference type="ARBA" id="ARBA00008465"/>
    </source>
</evidence>
<feature type="domain" description="B12-binding" evidence="10">
    <location>
        <begin position="596"/>
        <end position="728"/>
    </location>
</feature>
<comment type="caution">
    <text evidence="11">The sequence shown here is derived from an EMBL/GenBank/DDBJ whole genome shotgun (WGS) entry which is preliminary data.</text>
</comment>
<feature type="compositionally biased region" description="Gly residues" evidence="9">
    <location>
        <begin position="760"/>
        <end position="774"/>
    </location>
</feature>
<evidence type="ECO:0000256" key="4">
    <source>
        <dbReference type="ARBA" id="ARBA00012398"/>
    </source>
</evidence>
<dbReference type="PROSITE" id="PS00544">
    <property type="entry name" value="METMALONYL_COA_MUTASE"/>
    <property type="match status" value="1"/>
</dbReference>
<protein>
    <recommendedName>
        <fullName evidence="4">methylmalonyl-CoA mutase</fullName>
        <ecNumber evidence="4">5.4.99.2</ecNumber>
    </recommendedName>
</protein>
<proteinExistence type="inferred from homology"/>
<dbReference type="InterPro" id="IPR006158">
    <property type="entry name" value="Cobalamin-bd"/>
</dbReference>
<dbReference type="PANTHER" id="PTHR48101:SF4">
    <property type="entry name" value="METHYLMALONYL-COA MUTASE, MITOCHONDRIAL"/>
    <property type="match status" value="1"/>
</dbReference>
<keyword evidence="5" id="KW-0846">Cobalamin</keyword>
<comment type="similarity">
    <text evidence="2">Belongs to the methylmalonyl-CoA mutase family.</text>
</comment>
<dbReference type="CDD" id="cd02071">
    <property type="entry name" value="MM_CoA_mut_B12_BD"/>
    <property type="match status" value="1"/>
</dbReference>
<dbReference type="InterPro" id="IPR016176">
    <property type="entry name" value="Cbl-dep_enz_cat"/>
</dbReference>
<evidence type="ECO:0000256" key="3">
    <source>
        <dbReference type="ARBA" id="ARBA00011870"/>
    </source>
</evidence>
<dbReference type="PANTHER" id="PTHR48101">
    <property type="entry name" value="METHYLMALONYL-COA MUTASE, MITOCHONDRIAL-RELATED"/>
    <property type="match status" value="1"/>
</dbReference>
<dbReference type="CDD" id="cd03679">
    <property type="entry name" value="MM_CoA_mutase_alpha_like"/>
    <property type="match status" value="1"/>
</dbReference>
<comment type="subunit">
    <text evidence="3">Heterodimer of an alpha and a beta chain.</text>
</comment>
<dbReference type="NCBIfam" id="NF006944">
    <property type="entry name" value="PRK09426.1"/>
    <property type="match status" value="1"/>
</dbReference>
<evidence type="ECO:0000313" key="11">
    <source>
        <dbReference type="EMBL" id="MBM7812892.1"/>
    </source>
</evidence>
<keyword evidence="8" id="KW-0170">Cobalt</keyword>
<dbReference type="EMBL" id="JAFBCL010000001">
    <property type="protein sequence ID" value="MBM7812892.1"/>
    <property type="molecule type" value="Genomic_DNA"/>
</dbReference>
<feature type="compositionally biased region" description="Acidic residues" evidence="9">
    <location>
        <begin position="731"/>
        <end position="746"/>
    </location>
</feature>
<dbReference type="SUPFAM" id="SSF52242">
    <property type="entry name" value="Cobalamin (vitamin B12)-binding domain"/>
    <property type="match status" value="1"/>
</dbReference>